<keyword evidence="2 4" id="KW-0238">DNA-binding</keyword>
<sequence>MGTAGRETRDRLIDTAERLFASEGVNGVSLREIVRASGAKNVTALQYHFGDRRGLLRAVLERHQRDVEIARHALLDTYEAGNEGEVPTLSAALVRPLAAKLADPAGRAYLQILGELVNRPEPVIARASVSDPADSTFRWRSLTAPLLEEDATRLHRRFVAVRFTVTELARRAQSGPHADDRLFVSHLIDLVSAVLLAPLSPQTLRLAAERDRVGPGGRPAGTP</sequence>
<evidence type="ECO:0000313" key="7">
    <source>
        <dbReference type="Proteomes" id="UP000316096"/>
    </source>
</evidence>
<name>A0A543C0Z2_9ACTN</name>
<dbReference type="SUPFAM" id="SSF46689">
    <property type="entry name" value="Homeodomain-like"/>
    <property type="match status" value="1"/>
</dbReference>
<dbReference type="InterPro" id="IPR001647">
    <property type="entry name" value="HTH_TetR"/>
</dbReference>
<dbReference type="Gene3D" id="1.10.357.10">
    <property type="entry name" value="Tetracycline Repressor, domain 2"/>
    <property type="match status" value="1"/>
</dbReference>
<evidence type="ECO:0000256" key="3">
    <source>
        <dbReference type="ARBA" id="ARBA00023163"/>
    </source>
</evidence>
<gene>
    <name evidence="6" type="ORF">FB559_8065</name>
</gene>
<dbReference type="OrthoDB" id="2356263at2"/>
<evidence type="ECO:0000256" key="2">
    <source>
        <dbReference type="ARBA" id="ARBA00023125"/>
    </source>
</evidence>
<dbReference type="RefSeq" id="WP_141962738.1">
    <property type="nucleotide sequence ID" value="NZ_VFOZ01000002.1"/>
</dbReference>
<keyword evidence="3" id="KW-0804">Transcription</keyword>
<dbReference type="Proteomes" id="UP000316096">
    <property type="component" value="Unassembled WGS sequence"/>
</dbReference>
<dbReference type="EMBL" id="VFOZ01000002">
    <property type="protein sequence ID" value="TQL90752.1"/>
    <property type="molecule type" value="Genomic_DNA"/>
</dbReference>
<dbReference type="GO" id="GO:0003700">
    <property type="term" value="F:DNA-binding transcription factor activity"/>
    <property type="evidence" value="ECO:0007669"/>
    <property type="project" value="TreeGrafter"/>
</dbReference>
<feature type="domain" description="HTH tetR-type" evidence="5">
    <location>
        <begin position="6"/>
        <end position="67"/>
    </location>
</feature>
<dbReference type="InterPro" id="IPR050109">
    <property type="entry name" value="HTH-type_TetR-like_transc_reg"/>
</dbReference>
<evidence type="ECO:0000259" key="5">
    <source>
        <dbReference type="PROSITE" id="PS50977"/>
    </source>
</evidence>
<protein>
    <submittedName>
        <fullName evidence="6">TetR family transcriptional regulator</fullName>
    </submittedName>
</protein>
<organism evidence="6 7">
    <name type="scientific">Actinoallomurus bryophytorum</name>
    <dbReference type="NCBI Taxonomy" id="1490222"/>
    <lineage>
        <taxon>Bacteria</taxon>
        <taxon>Bacillati</taxon>
        <taxon>Actinomycetota</taxon>
        <taxon>Actinomycetes</taxon>
        <taxon>Streptosporangiales</taxon>
        <taxon>Thermomonosporaceae</taxon>
        <taxon>Actinoallomurus</taxon>
    </lineage>
</organism>
<dbReference type="AlphaFoldDB" id="A0A543C0Z2"/>
<dbReference type="InterPro" id="IPR009057">
    <property type="entry name" value="Homeodomain-like_sf"/>
</dbReference>
<evidence type="ECO:0000313" key="6">
    <source>
        <dbReference type="EMBL" id="TQL90752.1"/>
    </source>
</evidence>
<keyword evidence="1" id="KW-0805">Transcription regulation</keyword>
<proteinExistence type="predicted"/>
<comment type="caution">
    <text evidence="4">Lacks conserved residue(s) required for the propagation of feature annotation.</text>
</comment>
<dbReference type="Pfam" id="PF00440">
    <property type="entry name" value="TetR_N"/>
    <property type="match status" value="1"/>
</dbReference>
<dbReference type="PANTHER" id="PTHR30055">
    <property type="entry name" value="HTH-TYPE TRANSCRIPTIONAL REGULATOR RUTR"/>
    <property type="match status" value="1"/>
</dbReference>
<dbReference type="PANTHER" id="PTHR30055:SF234">
    <property type="entry name" value="HTH-TYPE TRANSCRIPTIONAL REGULATOR BETI"/>
    <property type="match status" value="1"/>
</dbReference>
<keyword evidence="7" id="KW-1185">Reference proteome</keyword>
<accession>A0A543C0Z2</accession>
<comment type="caution">
    <text evidence="6">The sequence shown here is derived from an EMBL/GenBank/DDBJ whole genome shotgun (WGS) entry which is preliminary data.</text>
</comment>
<reference evidence="6 7" key="1">
    <citation type="submission" date="2019-06" db="EMBL/GenBank/DDBJ databases">
        <title>Sequencing the genomes of 1000 actinobacteria strains.</title>
        <authorList>
            <person name="Klenk H.-P."/>
        </authorList>
    </citation>
    <scope>NUCLEOTIDE SEQUENCE [LARGE SCALE GENOMIC DNA]</scope>
    <source>
        <strain evidence="6 7">DSM 102200</strain>
    </source>
</reference>
<dbReference type="GO" id="GO:0000976">
    <property type="term" value="F:transcription cis-regulatory region binding"/>
    <property type="evidence" value="ECO:0007669"/>
    <property type="project" value="TreeGrafter"/>
</dbReference>
<evidence type="ECO:0000256" key="1">
    <source>
        <dbReference type="ARBA" id="ARBA00023015"/>
    </source>
</evidence>
<dbReference type="PROSITE" id="PS50977">
    <property type="entry name" value="HTH_TETR_2"/>
    <property type="match status" value="1"/>
</dbReference>
<evidence type="ECO:0000256" key="4">
    <source>
        <dbReference type="PROSITE-ProRule" id="PRU00335"/>
    </source>
</evidence>